<protein>
    <submittedName>
        <fullName evidence="2">ABC transporter substrate-binding protein</fullName>
    </submittedName>
</protein>
<dbReference type="Gene3D" id="3.40.190.10">
    <property type="entry name" value="Periplasmic binding protein-like II"/>
    <property type="match status" value="2"/>
</dbReference>
<evidence type="ECO:0000313" key="2">
    <source>
        <dbReference type="EMBL" id="KGH25190.1"/>
    </source>
</evidence>
<dbReference type="SUPFAM" id="SSF53850">
    <property type="entry name" value="Periplasmic binding protein-like II"/>
    <property type="match status" value="1"/>
</dbReference>
<dbReference type="Proteomes" id="UP000029553">
    <property type="component" value="Unassembled WGS sequence"/>
</dbReference>
<proteinExistence type="predicted"/>
<dbReference type="AlphaFoldDB" id="A0A096GJ39"/>
<evidence type="ECO:0000313" key="3">
    <source>
        <dbReference type="Proteomes" id="UP000029553"/>
    </source>
</evidence>
<evidence type="ECO:0000259" key="1">
    <source>
        <dbReference type="Pfam" id="PF09084"/>
    </source>
</evidence>
<reference evidence="2 3" key="1">
    <citation type="submission" date="2013-09" db="EMBL/GenBank/DDBJ databases">
        <title>High correlation between genotypes and phenotypes of environmental bacteria Comamonas testosteroni strains.</title>
        <authorList>
            <person name="Liu L."/>
            <person name="Zhu W."/>
            <person name="Xia X."/>
            <person name="Xu B."/>
            <person name="Luo M."/>
            <person name="Wang G."/>
        </authorList>
    </citation>
    <scope>NUCLEOTIDE SEQUENCE [LARGE SCALE GENOMIC DNA]</scope>
    <source>
        <strain evidence="2 3">JL40</strain>
    </source>
</reference>
<organism evidence="2 3">
    <name type="scientific">Comamonas testosteroni</name>
    <name type="common">Pseudomonas testosteroni</name>
    <dbReference type="NCBI Taxonomy" id="285"/>
    <lineage>
        <taxon>Bacteria</taxon>
        <taxon>Pseudomonadati</taxon>
        <taxon>Pseudomonadota</taxon>
        <taxon>Betaproteobacteria</taxon>
        <taxon>Burkholderiales</taxon>
        <taxon>Comamonadaceae</taxon>
        <taxon>Comamonas</taxon>
    </lineage>
</organism>
<dbReference type="PANTHER" id="PTHR30024">
    <property type="entry name" value="ALIPHATIC SULFONATES-BINDING PROTEIN-RELATED"/>
    <property type="match status" value="1"/>
</dbReference>
<dbReference type="PANTHER" id="PTHR30024:SF21">
    <property type="entry name" value="ABC TRANSPORTER SUBSTRATE-BINDING PROTEIN"/>
    <property type="match status" value="1"/>
</dbReference>
<name>A0A096GJ39_COMTE</name>
<dbReference type="RefSeq" id="WP_052085010.1">
    <property type="nucleotide sequence ID" value="NZ_AWOR01000089.1"/>
</dbReference>
<dbReference type="InterPro" id="IPR015168">
    <property type="entry name" value="SsuA/THI5"/>
</dbReference>
<dbReference type="InterPro" id="IPR006311">
    <property type="entry name" value="TAT_signal"/>
</dbReference>
<dbReference type="Pfam" id="PF09084">
    <property type="entry name" value="NMT1"/>
    <property type="match status" value="1"/>
</dbReference>
<dbReference type="PROSITE" id="PS51318">
    <property type="entry name" value="TAT"/>
    <property type="match status" value="1"/>
</dbReference>
<dbReference type="EMBL" id="AWOR01000089">
    <property type="protein sequence ID" value="KGH25190.1"/>
    <property type="molecule type" value="Genomic_DNA"/>
</dbReference>
<accession>A0A096GJ39</accession>
<sequence length="342" mass="36206">MAALDPAQLGEGNGLGRRAFLRTASAAGALGLVGLGANQVLAAPPARNLKLAWNMGAVCLSPAPVAIERGIFEKHGLNVELINFSGSTDQLLESIATGKADGGLGMIHRWLKPLESGFDVKLVGSSHGGCVRLVGFQPAGITTLKALKGKTIAVSDLNSPGKNFFSILLLKAGLDPEKDVNWRQFPGDMLGVAVEKGEAHAIADGDPNLAIIERRTKGLVELATNLSGEYATKTCCVVGVTGKLVRNEKPVVASLVRAINEASDFVANYPAETARIYSAYSKVSEADLRAVLATLTHKHHPQGQALRQEIEFYARDFKTVGVLKSTTDPARFATHVHVDVLT</sequence>
<comment type="caution">
    <text evidence="2">The sequence shown here is derived from an EMBL/GenBank/DDBJ whole genome shotgun (WGS) entry which is preliminary data.</text>
</comment>
<feature type="domain" description="SsuA/THI5-like" evidence="1">
    <location>
        <begin position="65"/>
        <end position="272"/>
    </location>
</feature>
<gene>
    <name evidence="2" type="ORF">P353_25640</name>
</gene>